<dbReference type="AlphaFoldDB" id="A0A1H0WRN9"/>
<dbReference type="Proteomes" id="UP000199691">
    <property type="component" value="Unassembled WGS sequence"/>
</dbReference>
<evidence type="ECO:0000256" key="5">
    <source>
        <dbReference type="ARBA" id="ARBA00022777"/>
    </source>
</evidence>
<proteinExistence type="inferred from homology"/>
<evidence type="ECO:0000256" key="8">
    <source>
        <dbReference type="SAM" id="MobiDB-lite"/>
    </source>
</evidence>
<keyword evidence="3" id="KW-0808">Transferase</keyword>
<evidence type="ECO:0000256" key="7">
    <source>
        <dbReference type="PROSITE-ProRule" id="PRU10141"/>
    </source>
</evidence>
<dbReference type="InterPro" id="IPR050660">
    <property type="entry name" value="NEK_Ser/Thr_kinase"/>
</dbReference>
<feature type="compositionally biased region" description="Low complexity" evidence="8">
    <location>
        <begin position="337"/>
        <end position="375"/>
    </location>
</feature>
<dbReference type="PROSITE" id="PS00107">
    <property type="entry name" value="PROTEIN_KINASE_ATP"/>
    <property type="match status" value="1"/>
</dbReference>
<comment type="similarity">
    <text evidence="1">Belongs to the protein kinase superfamily. NEK Ser/Thr protein kinase family. NIMA subfamily.</text>
</comment>
<dbReference type="GO" id="GO:0004674">
    <property type="term" value="F:protein serine/threonine kinase activity"/>
    <property type="evidence" value="ECO:0007669"/>
    <property type="project" value="UniProtKB-KW"/>
</dbReference>
<feature type="domain" description="Protein kinase" evidence="9">
    <location>
        <begin position="18"/>
        <end position="272"/>
    </location>
</feature>
<reference evidence="11" key="1">
    <citation type="submission" date="2016-10" db="EMBL/GenBank/DDBJ databases">
        <authorList>
            <person name="Varghese N."/>
            <person name="Submissions S."/>
        </authorList>
    </citation>
    <scope>NUCLEOTIDE SEQUENCE [LARGE SCALE GENOMIC DNA]</scope>
    <source>
        <strain evidence="11">CGMCC 4.6609</strain>
    </source>
</reference>
<feature type="region of interest" description="Disordered" evidence="8">
    <location>
        <begin position="323"/>
        <end position="437"/>
    </location>
</feature>
<evidence type="ECO:0000259" key="9">
    <source>
        <dbReference type="PROSITE" id="PS50011"/>
    </source>
</evidence>
<dbReference type="OrthoDB" id="9762169at2"/>
<dbReference type="EC" id="2.7.11.1" evidence="2"/>
<dbReference type="PROSITE" id="PS50011">
    <property type="entry name" value="PROTEIN_KINASE_DOM"/>
    <property type="match status" value="1"/>
</dbReference>
<organism evidence="10 11">
    <name type="scientific">Lentzea jiangxiensis</name>
    <dbReference type="NCBI Taxonomy" id="641025"/>
    <lineage>
        <taxon>Bacteria</taxon>
        <taxon>Bacillati</taxon>
        <taxon>Actinomycetota</taxon>
        <taxon>Actinomycetes</taxon>
        <taxon>Pseudonocardiales</taxon>
        <taxon>Pseudonocardiaceae</taxon>
        <taxon>Lentzea</taxon>
    </lineage>
</organism>
<feature type="binding site" evidence="7">
    <location>
        <position position="47"/>
    </location>
    <ligand>
        <name>ATP</name>
        <dbReference type="ChEBI" id="CHEBI:30616"/>
    </ligand>
</feature>
<name>A0A1H0WRN9_9PSEU</name>
<evidence type="ECO:0000313" key="10">
    <source>
        <dbReference type="EMBL" id="SDP93135.1"/>
    </source>
</evidence>
<keyword evidence="5 10" id="KW-0418">Kinase</keyword>
<evidence type="ECO:0000256" key="1">
    <source>
        <dbReference type="ARBA" id="ARBA00010886"/>
    </source>
</evidence>
<dbReference type="PROSITE" id="PS00108">
    <property type="entry name" value="PROTEIN_KINASE_ST"/>
    <property type="match status" value="1"/>
</dbReference>
<evidence type="ECO:0000256" key="2">
    <source>
        <dbReference type="ARBA" id="ARBA00012513"/>
    </source>
</evidence>
<dbReference type="GO" id="GO:0005524">
    <property type="term" value="F:ATP binding"/>
    <property type="evidence" value="ECO:0007669"/>
    <property type="project" value="UniProtKB-UniRule"/>
</dbReference>
<accession>A0A1H0WRN9</accession>
<keyword evidence="10" id="KW-0723">Serine/threonine-protein kinase</keyword>
<evidence type="ECO:0000256" key="4">
    <source>
        <dbReference type="ARBA" id="ARBA00022741"/>
    </source>
</evidence>
<dbReference type="SUPFAM" id="SSF56112">
    <property type="entry name" value="Protein kinase-like (PK-like)"/>
    <property type="match status" value="1"/>
</dbReference>
<keyword evidence="6 7" id="KW-0067">ATP-binding</keyword>
<dbReference type="CDD" id="cd14014">
    <property type="entry name" value="STKc_PknB_like"/>
    <property type="match status" value="1"/>
</dbReference>
<dbReference type="InterPro" id="IPR008271">
    <property type="entry name" value="Ser/Thr_kinase_AS"/>
</dbReference>
<dbReference type="Pfam" id="PF00069">
    <property type="entry name" value="Pkinase"/>
    <property type="match status" value="1"/>
</dbReference>
<dbReference type="PANTHER" id="PTHR43671:SF13">
    <property type="entry name" value="SERINE_THREONINE-PROTEIN KINASE NEK2"/>
    <property type="match status" value="1"/>
</dbReference>
<evidence type="ECO:0000313" key="11">
    <source>
        <dbReference type="Proteomes" id="UP000199691"/>
    </source>
</evidence>
<keyword evidence="4 7" id="KW-0547">Nucleotide-binding</keyword>
<dbReference type="STRING" id="641025.SAMN05421507_121110"/>
<feature type="compositionally biased region" description="Low complexity" evidence="8">
    <location>
        <begin position="387"/>
        <end position="407"/>
    </location>
</feature>
<dbReference type="Gene3D" id="1.10.510.10">
    <property type="entry name" value="Transferase(Phosphotransferase) domain 1"/>
    <property type="match status" value="1"/>
</dbReference>
<dbReference type="InterPro" id="IPR000719">
    <property type="entry name" value="Prot_kinase_dom"/>
</dbReference>
<dbReference type="PANTHER" id="PTHR43671">
    <property type="entry name" value="SERINE/THREONINE-PROTEIN KINASE NEK"/>
    <property type="match status" value="1"/>
</dbReference>
<dbReference type="RefSeq" id="WP_090103812.1">
    <property type="nucleotide sequence ID" value="NZ_FNIX01000021.1"/>
</dbReference>
<dbReference type="Gene3D" id="3.30.200.20">
    <property type="entry name" value="Phosphorylase Kinase, domain 1"/>
    <property type="match status" value="1"/>
</dbReference>
<dbReference type="EMBL" id="FNIX01000021">
    <property type="protein sequence ID" value="SDP93135.1"/>
    <property type="molecule type" value="Genomic_DNA"/>
</dbReference>
<dbReference type="SMART" id="SM00220">
    <property type="entry name" value="S_TKc"/>
    <property type="match status" value="1"/>
</dbReference>
<protein>
    <recommendedName>
        <fullName evidence="2">non-specific serine/threonine protein kinase</fullName>
        <ecNumber evidence="2">2.7.11.1</ecNumber>
    </recommendedName>
</protein>
<keyword evidence="11" id="KW-1185">Reference proteome</keyword>
<evidence type="ECO:0000256" key="6">
    <source>
        <dbReference type="ARBA" id="ARBA00022840"/>
    </source>
</evidence>
<evidence type="ECO:0000256" key="3">
    <source>
        <dbReference type="ARBA" id="ARBA00022679"/>
    </source>
</evidence>
<dbReference type="InterPro" id="IPR011009">
    <property type="entry name" value="Kinase-like_dom_sf"/>
</dbReference>
<sequence>MSAAWDGDLTGAVIDDRFVVGTLLGSGGMAEVYRAYDRSTTSSVAIKVFTGPGLPDDELRLQREASMLASLDCPGIIPVYASGSVSRRPYFVMREITGGTLRQRMREPLPPRFVARIGGQIASVLDHVHGLGVVHRDIKPSNILIDDEEKQAYLADFGLALVAEVTRVTTSGILVGTAGYLSPEQVRGGDVGPPADVYSLGLVLLECLTGRTEYPGGDAEAALARLARAPRIPVDLPLAWVSLLSAMTDSDPERRPTAAQCERSLSAAHEASRGLPALLPDAEVAPDPEVPKPRRGKRLAITAAAAVAVTAVAVAVANLGGGGSEAPAADRPVAPDTQTRVVTVTPSTVTVVHSSDGSSPDGSSTDGSSTDGSSTAPGAPQPGAELTTTAVAPPSAAPPEGTAAEPPQNTAARTSREKEKGTGKPSELPRPSTGPRT</sequence>
<gene>
    <name evidence="10" type="ORF">SAMN05421507_121110</name>
</gene>
<dbReference type="InterPro" id="IPR017441">
    <property type="entry name" value="Protein_kinase_ATP_BS"/>
</dbReference>